<evidence type="ECO:0000313" key="6">
    <source>
        <dbReference type="Proteomes" id="UP000033393"/>
    </source>
</evidence>
<evidence type="ECO:0000256" key="2">
    <source>
        <dbReference type="ARBA" id="ARBA00022737"/>
    </source>
</evidence>
<dbReference type="Gene3D" id="2.120.10.30">
    <property type="entry name" value="TolB, C-terminal domain"/>
    <property type="match status" value="2"/>
</dbReference>
<dbReference type="Pfam" id="PF07676">
    <property type="entry name" value="PD40"/>
    <property type="match status" value="5"/>
</dbReference>
<dbReference type="PANTHER" id="PTHR36842">
    <property type="entry name" value="PROTEIN TOLB HOMOLOG"/>
    <property type="match status" value="1"/>
</dbReference>
<dbReference type="SMART" id="SM00327">
    <property type="entry name" value="VWA"/>
    <property type="match status" value="1"/>
</dbReference>
<dbReference type="InterPro" id="IPR011659">
    <property type="entry name" value="WD40"/>
</dbReference>
<dbReference type="Pfam" id="PF02494">
    <property type="entry name" value="HYR"/>
    <property type="match status" value="1"/>
</dbReference>
<comment type="similarity">
    <text evidence="1">Belongs to the TolB family.</text>
</comment>
<dbReference type="PROSITE" id="PS50234">
    <property type="entry name" value="VWFA"/>
    <property type="match status" value="1"/>
</dbReference>
<evidence type="ECO:0000259" key="4">
    <source>
        <dbReference type="PROSITE" id="PS50234"/>
    </source>
</evidence>
<name>A0A0F0GID2_LENAE</name>
<keyword evidence="2" id="KW-0677">Repeat</keyword>
<dbReference type="PATRIC" id="fig|68170.10.peg.9870"/>
<keyword evidence="6" id="KW-1185">Reference proteome</keyword>
<accession>A0A0F0GID2</accession>
<dbReference type="RefSeq" id="WP_045316608.1">
    <property type="nucleotide sequence ID" value="NZ_JYJG01000360.1"/>
</dbReference>
<dbReference type="EMBL" id="JYJG01000360">
    <property type="protein sequence ID" value="KJK42261.1"/>
    <property type="molecule type" value="Genomic_DNA"/>
</dbReference>
<evidence type="ECO:0000313" key="5">
    <source>
        <dbReference type="EMBL" id="KJK42261.1"/>
    </source>
</evidence>
<dbReference type="Proteomes" id="UP000033393">
    <property type="component" value="Unassembled WGS sequence"/>
</dbReference>
<feature type="signal peptide" evidence="3">
    <location>
        <begin position="1"/>
        <end position="20"/>
    </location>
</feature>
<keyword evidence="3" id="KW-0732">Signal</keyword>
<proteinExistence type="inferred from homology"/>
<dbReference type="OrthoDB" id="9808778at2"/>
<comment type="caution">
    <text evidence="5">The sequence shown here is derived from an EMBL/GenBank/DDBJ whole genome shotgun (WGS) entry which is preliminary data.</text>
</comment>
<protein>
    <recommendedName>
        <fullName evidence="4">VWFA domain-containing protein</fullName>
    </recommendedName>
</protein>
<dbReference type="SUPFAM" id="SSF53300">
    <property type="entry name" value="vWA-like"/>
    <property type="match status" value="1"/>
</dbReference>
<organism evidence="5 6">
    <name type="scientific">Lentzea aerocolonigenes</name>
    <name type="common">Lechevalieria aerocolonigenes</name>
    <name type="synonym">Saccharothrix aerocolonigenes</name>
    <dbReference type="NCBI Taxonomy" id="68170"/>
    <lineage>
        <taxon>Bacteria</taxon>
        <taxon>Bacillati</taxon>
        <taxon>Actinomycetota</taxon>
        <taxon>Actinomycetes</taxon>
        <taxon>Pseudonocardiales</taxon>
        <taxon>Pseudonocardiaceae</taxon>
        <taxon>Lentzea</taxon>
    </lineage>
</organism>
<dbReference type="SUPFAM" id="SSF69304">
    <property type="entry name" value="Tricorn protease N-terminal domain"/>
    <property type="match status" value="1"/>
</dbReference>
<dbReference type="InterPro" id="IPR011042">
    <property type="entry name" value="6-blade_b-propeller_TolB-like"/>
</dbReference>
<dbReference type="InterPro" id="IPR002035">
    <property type="entry name" value="VWF_A"/>
</dbReference>
<gene>
    <name evidence="5" type="ORF">UK23_37935</name>
</gene>
<dbReference type="Gene3D" id="3.40.50.410">
    <property type="entry name" value="von Willebrand factor, type A domain"/>
    <property type="match status" value="1"/>
</dbReference>
<feature type="chain" id="PRO_5002440882" description="VWFA domain-containing protein" evidence="3">
    <location>
        <begin position="21"/>
        <end position="994"/>
    </location>
</feature>
<dbReference type="InterPro" id="IPR036465">
    <property type="entry name" value="vWFA_dom_sf"/>
</dbReference>
<dbReference type="AlphaFoldDB" id="A0A0F0GID2"/>
<evidence type="ECO:0000256" key="3">
    <source>
        <dbReference type="SAM" id="SignalP"/>
    </source>
</evidence>
<sequence length="994" mass="104286">MRALPLLLVALLLAPVPATAQPAPEPEPFKIGFDSLANDDRDIFTVDSNGNTRTNLTKSPRVNQTDPAFSADGTKLAYVDNRNIMIAGADGTNPKRLNTETLAQAQPAWSPDGTMMAVTTRIPNGDGSDSVIDVYRVSDGAKTSRIPIPKHLDGDDSRPDWSPDGKTIAITRNAENVVLPPPPVPEPDTELPARHGSTFDLTKVVHTPRVPPKPDIVILIDISRSMLDELTGVQEQLAKIMGEVKELQPETRFGVATYAGAENKGNEFKRVIGLTGSEADAVAAVKDVKLVSDLNSTEVWAHALIKSATGEFAFRPDASKVFVVIGDEPTAEGLMTGEDTVPNAIAVLKRANIRTVGVDSGDARIGLDSKHQITDIIQDPKGSKQKYVKNGEEDISKAILDGIKDLDVTVLPRPRCETGLTVELTPPGPVTGPSGQDFTFAEKFTVSPDATPGSTLHCTIDFLLNKETEVRPGHTQTVTVQVADLVEPLVRVDDVSVQKQDAGGAAVNYPASATDSQGRQLPVACTPPSGTKFPIGVTRVTCTATDARGNTGTDTAIVTVTSPNPPGSEIWLVTPDGSSQINLSERFTDPCGSRFSDDPAWSPDGKTLAITQEDQICQVNADGTGARVIVRTTEGAGRPRSPAWLPDGTRIVFEAARTEQEPDLYTVPIQNGTPKVLTTNAGQPAVQRLPRITVTTTATPAEIPFNGRTTIEVTVANTGFAPAPATLTVTMPPGLQGGPAGGDVGPIAPGQSKVISGDASGTTAGEHVVTAAVGAITSKVTVKVLERTGSLSLTMSASPQPSFVGGDDVTVTFKLLNSSGSTLTDVRVNASAFGCRPDCAAGTLGPDGQAEVKLTIPATQAVDQELAAVVIATGPDEDAQDNVATTRIVIKQPTLTLDQQAGPLGGVVSVQGKDFPPNAKLRLGWSVGISESPGELTATDGTFTAQMLVFHNDTEGPRQAQAVTVEGTRFGDVKSGDFLALPNTVQPSDFVERG</sequence>
<dbReference type="Pfam" id="PF00092">
    <property type="entry name" value="VWA"/>
    <property type="match status" value="1"/>
</dbReference>
<dbReference type="PANTHER" id="PTHR36842:SF1">
    <property type="entry name" value="PROTEIN TOLB"/>
    <property type="match status" value="1"/>
</dbReference>
<reference evidence="5 6" key="1">
    <citation type="submission" date="2015-02" db="EMBL/GenBank/DDBJ databases">
        <authorList>
            <person name="Ju K.-S."/>
            <person name="Doroghazi J.R."/>
            <person name="Metcalf W."/>
        </authorList>
    </citation>
    <scope>NUCLEOTIDE SEQUENCE [LARGE SCALE GENOMIC DNA]</scope>
    <source>
        <strain evidence="5 6">NRRL B-16140</strain>
    </source>
</reference>
<dbReference type="InterPro" id="IPR003410">
    <property type="entry name" value="HYR_dom"/>
</dbReference>
<evidence type="ECO:0000256" key="1">
    <source>
        <dbReference type="ARBA" id="ARBA00009820"/>
    </source>
</evidence>
<feature type="domain" description="VWFA" evidence="4">
    <location>
        <begin position="215"/>
        <end position="403"/>
    </location>
</feature>